<proteinExistence type="predicted"/>
<name>A0ABQ0L458_MYCCL</name>
<dbReference type="EMBL" id="DF841753">
    <property type="protein sequence ID" value="GAT45843.1"/>
    <property type="molecule type" value="Genomic_DNA"/>
</dbReference>
<dbReference type="Pfam" id="PF08386">
    <property type="entry name" value="Abhydrolase_4"/>
    <property type="match status" value="1"/>
</dbReference>
<feature type="compositionally biased region" description="Polar residues" evidence="1">
    <location>
        <begin position="939"/>
        <end position="949"/>
    </location>
</feature>
<evidence type="ECO:0000313" key="4">
    <source>
        <dbReference type="Proteomes" id="UP000815677"/>
    </source>
</evidence>
<dbReference type="SUPFAM" id="SSF53474">
    <property type="entry name" value="alpha/beta-Hydrolases"/>
    <property type="match status" value="1"/>
</dbReference>
<evidence type="ECO:0000259" key="2">
    <source>
        <dbReference type="Pfam" id="PF08386"/>
    </source>
</evidence>
<feature type="region of interest" description="Disordered" evidence="1">
    <location>
        <begin position="131"/>
        <end position="172"/>
    </location>
</feature>
<dbReference type="Gene3D" id="3.40.50.1820">
    <property type="entry name" value="alpha/beta hydrolase"/>
    <property type="match status" value="1"/>
</dbReference>
<evidence type="ECO:0000313" key="3">
    <source>
        <dbReference type="EMBL" id="GAT45843.1"/>
    </source>
</evidence>
<keyword evidence="4" id="KW-1185">Reference proteome</keyword>
<feature type="domain" description="Peptidase S33 tripeptidyl aminopeptidase-like C-terminal" evidence="2">
    <location>
        <begin position="381"/>
        <end position="473"/>
    </location>
</feature>
<protein>
    <recommendedName>
        <fullName evidence="2">Peptidase S33 tripeptidyl aminopeptidase-like C-terminal domain-containing protein</fullName>
    </recommendedName>
</protein>
<feature type="region of interest" description="Disordered" evidence="1">
    <location>
        <begin position="40"/>
        <end position="79"/>
    </location>
</feature>
<gene>
    <name evidence="3" type="ORF">MCHLO_03398</name>
</gene>
<evidence type="ECO:0000256" key="1">
    <source>
        <dbReference type="SAM" id="MobiDB-lite"/>
    </source>
</evidence>
<dbReference type="InterPro" id="IPR013595">
    <property type="entry name" value="Pept_S33_TAP-like_C"/>
</dbReference>
<organism evidence="3 4">
    <name type="scientific">Mycena chlorophos</name>
    <name type="common">Agaric fungus</name>
    <name type="synonym">Agaricus chlorophos</name>
    <dbReference type="NCBI Taxonomy" id="658473"/>
    <lineage>
        <taxon>Eukaryota</taxon>
        <taxon>Fungi</taxon>
        <taxon>Dikarya</taxon>
        <taxon>Basidiomycota</taxon>
        <taxon>Agaricomycotina</taxon>
        <taxon>Agaricomycetes</taxon>
        <taxon>Agaricomycetidae</taxon>
        <taxon>Agaricales</taxon>
        <taxon>Marasmiineae</taxon>
        <taxon>Mycenaceae</taxon>
        <taxon>Mycena</taxon>
    </lineage>
</organism>
<feature type="compositionally biased region" description="Pro residues" evidence="1">
    <location>
        <begin position="336"/>
        <end position="350"/>
    </location>
</feature>
<sequence>MDGRRPRCANADIRILEVFLPRNGVRVDNSTEGLLRRSRRHRVDRVRRPQGDRVPEKGHCVPQPRRTGRLGNAPRCSTVRRHHRARLGLVGFDPRGINMTTPRVACFRSMADANLFSANTILEKGLTVSSSNISDRAPARRSKASSSCKHGNTSPSWARGMRRGHGRRPQEFDGKGAKINYWGASYGTIIGAYLVNMLPDRVGRVVIDGMVDPVGWANQPSHKWAFGDLSSTEKTYTYYLQKCTEAGPSRCPIAKSQNEPPSDISARIEAFLDALAVSPLPVIGNGVARTGILTSGSARRLLLTSLVRIRIGFRPKQTSTRATLRPRASSRSCLDSPPPFEDAERSPPPSAEDLAAEFLRTMDHVSSHFGASVSVGEPDGGCHFWPTSGKGPERFTGPWNASLEVPMLIVSNTMDPITPIQSGLLINSLMPHSSRMIIQDGPGHCSTAIATPCTQKLVRDYYAGVVPANGTMCGMEYEFFPGKTVNMQVQVLSDEDARVAESARVVGELLYKIGHGVVTDALFVHFSILLRARSQHLTLLKNPPNPSRIYVSASPSYCSMNPAGSAHRQDSDSASPADFPLWIGGIIHGTRDSTPDVLFVVSAAMHHSPVIIPCTDPHCTRTDKLPLPSSTGGPRSILCAPCAAARGIHRDMDTYDYSLSGQCPECGLRFLPGAEARAMGLEGAIQAWPPRAELLPTVGSATSSFSQAAGLHSEEPFRLLPAPLPASTATSNSEPCPCQACSYSSRYPPPPSYAIPAPVLRAAPVLYLPRPSIAAFPQPEPKEEYIHGSHCTPSPSPPPAPTSSFQDGRVAIHLEERADESVVKPKLTSAADTVPHYTPMVFQPVQPAERVGVVSSPAPAPARRAARKALCKVLDGERAERRGVECRNGGSRANVGEAATLGYEGRELLDRVVKCEEGRAVGSQDCAHPGGLVLREETANSQARASSSKDSLHMNGIDSIE</sequence>
<feature type="region of interest" description="Disordered" evidence="1">
    <location>
        <begin position="318"/>
        <end position="350"/>
    </location>
</feature>
<feature type="region of interest" description="Disordered" evidence="1">
    <location>
        <begin position="938"/>
        <end position="961"/>
    </location>
</feature>
<reference evidence="3" key="1">
    <citation type="submission" date="2014-09" db="EMBL/GenBank/DDBJ databases">
        <title>Genome sequence of the luminous mushroom Mycena chlorophos for searching fungal bioluminescence genes.</title>
        <authorList>
            <person name="Tanaka Y."/>
            <person name="Kasuga D."/>
            <person name="Oba Y."/>
            <person name="Hase S."/>
            <person name="Sato K."/>
            <person name="Oba Y."/>
            <person name="Sakakibara Y."/>
        </authorList>
    </citation>
    <scope>NUCLEOTIDE SEQUENCE</scope>
</reference>
<feature type="compositionally biased region" description="Basic and acidic residues" evidence="1">
    <location>
        <begin position="46"/>
        <end position="59"/>
    </location>
</feature>
<accession>A0ABQ0L458</accession>
<dbReference type="Proteomes" id="UP000815677">
    <property type="component" value="Unassembled WGS sequence"/>
</dbReference>
<dbReference type="InterPro" id="IPR029058">
    <property type="entry name" value="AB_hydrolase_fold"/>
</dbReference>
<feature type="region of interest" description="Disordered" evidence="1">
    <location>
        <begin position="784"/>
        <end position="806"/>
    </location>
</feature>